<evidence type="ECO:0000256" key="4">
    <source>
        <dbReference type="ARBA" id="ARBA00023136"/>
    </source>
</evidence>
<organism evidence="7 8">
    <name type="scientific">Anaerolinea thermophila</name>
    <dbReference type="NCBI Taxonomy" id="167964"/>
    <lineage>
        <taxon>Bacteria</taxon>
        <taxon>Bacillati</taxon>
        <taxon>Chloroflexota</taxon>
        <taxon>Anaerolineae</taxon>
        <taxon>Anaerolineales</taxon>
        <taxon>Anaerolineaceae</taxon>
        <taxon>Anaerolinea</taxon>
    </lineage>
</organism>
<keyword evidence="2 6" id="KW-0812">Transmembrane</keyword>
<evidence type="ECO:0000256" key="1">
    <source>
        <dbReference type="ARBA" id="ARBA00004141"/>
    </source>
</evidence>
<dbReference type="InterPro" id="IPR019109">
    <property type="entry name" value="MamF_MmsF"/>
</dbReference>
<feature type="transmembrane region" description="Helical" evidence="6">
    <location>
        <begin position="45"/>
        <end position="66"/>
    </location>
</feature>
<gene>
    <name evidence="7" type="ORF">XD73_1456</name>
</gene>
<evidence type="ECO:0000256" key="3">
    <source>
        <dbReference type="ARBA" id="ARBA00022989"/>
    </source>
</evidence>
<dbReference type="EMBL" id="LGFU01000195">
    <property type="protein sequence ID" value="KUK45671.1"/>
    <property type="molecule type" value="Genomic_DNA"/>
</dbReference>
<accession>A0A124FMS1</accession>
<name>A0A124FMS1_9CHLR</name>
<evidence type="ECO:0000313" key="7">
    <source>
        <dbReference type="EMBL" id="KUK45671.1"/>
    </source>
</evidence>
<reference evidence="7 8" key="1">
    <citation type="journal article" date="2015" name="MBio">
        <title>Genome-Resolved Metagenomic Analysis Reveals Roles for Candidate Phyla and Other Microbial Community Members in Biogeochemical Transformations in Oil Reservoirs.</title>
        <authorList>
            <person name="Hu P."/>
            <person name="Tom L."/>
            <person name="Singh A."/>
            <person name="Thomas B.C."/>
            <person name="Baker B.J."/>
            <person name="Piceno Y.M."/>
            <person name="Andersen G.L."/>
            <person name="Banfield J.F."/>
        </authorList>
    </citation>
    <scope>NUCLEOTIDE SEQUENCE [LARGE SCALE GENOMIC DNA]</scope>
    <source>
        <strain evidence="7">46_16</strain>
    </source>
</reference>
<comment type="subcellular location">
    <subcellularLocation>
        <location evidence="1">Membrane</location>
        <topology evidence="1">Multi-pass membrane protein</topology>
    </subcellularLocation>
</comment>
<feature type="transmembrane region" description="Helical" evidence="6">
    <location>
        <begin position="86"/>
        <end position="113"/>
    </location>
</feature>
<evidence type="ECO:0000256" key="6">
    <source>
        <dbReference type="SAM" id="Phobius"/>
    </source>
</evidence>
<keyword evidence="3 6" id="KW-1133">Transmembrane helix</keyword>
<dbReference type="Proteomes" id="UP000064249">
    <property type="component" value="Unassembled WGS sequence"/>
</dbReference>
<sequence length="164" mass="18579">MSEFPLPEDQTSETQMTKSRDYPQDNHLISPDQERTWAMLAHLSVLLNLFTGFFGGIAAIIIYFFYKDRSRFVAYHAMQSFIFQVITWLAAGLVAAFFITIGSVFAILIIPLLCLVPGFLILLLIPASLIYSVVGAVQVNNGEDFRYWQVGDWVREILEPKAIP</sequence>
<evidence type="ECO:0000256" key="5">
    <source>
        <dbReference type="SAM" id="MobiDB-lite"/>
    </source>
</evidence>
<keyword evidence="4 6" id="KW-0472">Membrane</keyword>
<feature type="transmembrane region" description="Helical" evidence="6">
    <location>
        <begin position="119"/>
        <end position="139"/>
    </location>
</feature>
<evidence type="ECO:0000313" key="8">
    <source>
        <dbReference type="Proteomes" id="UP000064249"/>
    </source>
</evidence>
<dbReference type="AlphaFoldDB" id="A0A124FMS1"/>
<protein>
    <submittedName>
        <fullName evidence="7">Putative membrane protein</fullName>
    </submittedName>
</protein>
<dbReference type="Pfam" id="PF09685">
    <property type="entry name" value="MamF_MmsF"/>
    <property type="match status" value="1"/>
</dbReference>
<comment type="caution">
    <text evidence="7">The sequence shown here is derived from an EMBL/GenBank/DDBJ whole genome shotgun (WGS) entry which is preliminary data.</text>
</comment>
<proteinExistence type="predicted"/>
<evidence type="ECO:0000256" key="2">
    <source>
        <dbReference type="ARBA" id="ARBA00022692"/>
    </source>
</evidence>
<feature type="region of interest" description="Disordered" evidence="5">
    <location>
        <begin position="1"/>
        <end position="25"/>
    </location>
</feature>